<keyword evidence="4" id="KW-1185">Reference proteome</keyword>
<keyword evidence="2" id="KW-0805">Transcription regulation</keyword>
<keyword evidence="3" id="KW-0809">Transit peptide</keyword>
<evidence type="ECO:0000256" key="2">
    <source>
        <dbReference type="ARBA" id="ARBA00022472"/>
    </source>
</evidence>
<evidence type="ECO:0000313" key="5">
    <source>
        <dbReference type="RefSeq" id="XP_022764323.1"/>
    </source>
</evidence>
<dbReference type="KEGG" id="dzi:111309562"/>
<proteinExistence type="inferred from homology"/>
<sequence>MADRNCRNEHSFKISYLMNSLGFTPQSALSVSKKIHFETFQQPDTDFTHCVDNPVFLEYKNFSEILSRNFLSIAAPNLAVLKEYRANFLVALQALLQISKSAWERKFNVFKQWGWSDEDIVSAFEKYPRFMMFSEHKVTALMNFFINTMGLKSSYIANRLVFLSYRLERRIIPRCSVLRALLSKGLIEKFSVNLMLMYTENEFLQRFVNPYGDPFLLKFI</sequence>
<dbReference type="Gene3D" id="1.25.70.10">
    <property type="entry name" value="Transcription termination factor 3, mitochondrial"/>
    <property type="match status" value="1"/>
</dbReference>
<reference evidence="5" key="1">
    <citation type="submission" date="2025-08" db="UniProtKB">
        <authorList>
            <consortium name="RefSeq"/>
        </authorList>
    </citation>
    <scope>IDENTIFICATION</scope>
    <source>
        <tissue evidence="5">Fruit stalk</tissue>
    </source>
</reference>
<dbReference type="GO" id="GO:0006353">
    <property type="term" value="P:DNA-templated transcription termination"/>
    <property type="evidence" value="ECO:0007669"/>
    <property type="project" value="UniProtKB-KW"/>
</dbReference>
<dbReference type="GeneID" id="111309562"/>
<dbReference type="OrthoDB" id="637682at2759"/>
<dbReference type="GO" id="GO:0003676">
    <property type="term" value="F:nucleic acid binding"/>
    <property type="evidence" value="ECO:0007669"/>
    <property type="project" value="InterPro"/>
</dbReference>
<keyword evidence="2" id="KW-0804">Transcription</keyword>
<dbReference type="InterPro" id="IPR038538">
    <property type="entry name" value="MTERF_sf"/>
</dbReference>
<protein>
    <submittedName>
        <fullName evidence="5">Uncharacterized protein LOC111309562</fullName>
    </submittedName>
</protein>
<organism evidence="4 5">
    <name type="scientific">Durio zibethinus</name>
    <name type="common">Durian</name>
    <dbReference type="NCBI Taxonomy" id="66656"/>
    <lineage>
        <taxon>Eukaryota</taxon>
        <taxon>Viridiplantae</taxon>
        <taxon>Streptophyta</taxon>
        <taxon>Embryophyta</taxon>
        <taxon>Tracheophyta</taxon>
        <taxon>Spermatophyta</taxon>
        <taxon>Magnoliopsida</taxon>
        <taxon>eudicotyledons</taxon>
        <taxon>Gunneridae</taxon>
        <taxon>Pentapetalae</taxon>
        <taxon>rosids</taxon>
        <taxon>malvids</taxon>
        <taxon>Malvales</taxon>
        <taxon>Malvaceae</taxon>
        <taxon>Helicteroideae</taxon>
        <taxon>Durio</taxon>
    </lineage>
</organism>
<dbReference type="Proteomes" id="UP000515121">
    <property type="component" value="Unplaced"/>
</dbReference>
<evidence type="ECO:0000256" key="3">
    <source>
        <dbReference type="ARBA" id="ARBA00022946"/>
    </source>
</evidence>
<dbReference type="RefSeq" id="XP_022764323.1">
    <property type="nucleotide sequence ID" value="XM_022908588.1"/>
</dbReference>
<dbReference type="Pfam" id="PF02536">
    <property type="entry name" value="mTERF"/>
    <property type="match status" value="1"/>
</dbReference>
<accession>A0A6P6AHP5</accession>
<evidence type="ECO:0000256" key="1">
    <source>
        <dbReference type="ARBA" id="ARBA00007692"/>
    </source>
</evidence>
<dbReference type="PANTHER" id="PTHR13068:SF166">
    <property type="entry name" value="TRANSCRIPTION TERMINATION FACTOR MTERF15, MITOCHONDRIAL-LIKE"/>
    <property type="match status" value="1"/>
</dbReference>
<dbReference type="AlphaFoldDB" id="A0A6P6AHP5"/>
<name>A0A6P6AHP5_DURZI</name>
<evidence type="ECO:0000313" key="4">
    <source>
        <dbReference type="Proteomes" id="UP000515121"/>
    </source>
</evidence>
<keyword evidence="2" id="KW-0806">Transcription termination</keyword>
<comment type="similarity">
    <text evidence="1">Belongs to the mTERF family.</text>
</comment>
<dbReference type="PANTHER" id="PTHR13068">
    <property type="entry name" value="CGI-12 PROTEIN-RELATED"/>
    <property type="match status" value="1"/>
</dbReference>
<gene>
    <name evidence="5" type="primary">LOC111309562</name>
</gene>
<dbReference type="InterPro" id="IPR003690">
    <property type="entry name" value="MTERF"/>
</dbReference>